<dbReference type="AlphaFoldDB" id="A0A842HB81"/>
<keyword evidence="3" id="KW-1185">Reference proteome</keyword>
<dbReference type="EMBL" id="JACHVB010000004">
    <property type="protein sequence ID" value="MBC2592691.1"/>
    <property type="molecule type" value="Genomic_DNA"/>
</dbReference>
<evidence type="ECO:0000313" key="3">
    <source>
        <dbReference type="Proteomes" id="UP000546464"/>
    </source>
</evidence>
<dbReference type="InterPro" id="IPR053738">
    <property type="entry name" value="Lambda_capsid_assembly"/>
</dbReference>
<proteinExistence type="predicted"/>
<accession>A0A842HB81</accession>
<comment type="caution">
    <text evidence="2">The sequence shown here is derived from an EMBL/GenBank/DDBJ whole genome shotgun (WGS) entry which is preliminary data.</text>
</comment>
<gene>
    <name evidence="2" type="ORF">H5P28_00295</name>
</gene>
<dbReference type="Gene3D" id="3.90.1690.10">
    <property type="entry name" value="phage-related protein like domain"/>
    <property type="match status" value="1"/>
</dbReference>
<dbReference type="Proteomes" id="UP000546464">
    <property type="component" value="Unassembled WGS sequence"/>
</dbReference>
<evidence type="ECO:0000313" key="2">
    <source>
        <dbReference type="EMBL" id="MBC2592691.1"/>
    </source>
</evidence>
<dbReference type="RefSeq" id="WP_185673730.1">
    <property type="nucleotide sequence ID" value="NZ_JACHVB010000004.1"/>
</dbReference>
<feature type="region of interest" description="Disordered" evidence="1">
    <location>
        <begin position="56"/>
        <end position="91"/>
    </location>
</feature>
<organism evidence="2 3">
    <name type="scientific">Ruficoccus amylovorans</name>
    <dbReference type="NCBI Taxonomy" id="1804625"/>
    <lineage>
        <taxon>Bacteria</taxon>
        <taxon>Pseudomonadati</taxon>
        <taxon>Verrucomicrobiota</taxon>
        <taxon>Opitutia</taxon>
        <taxon>Puniceicoccales</taxon>
        <taxon>Cerasicoccaceae</taxon>
        <taxon>Ruficoccus</taxon>
    </lineage>
</organism>
<sequence length="312" mass="34399">MKSNAVFNPVLSALFNAYFINPGDYVGLDIAPIFRTGEQSANYPVFGRENFVNMPTLKPRAPGTPYPRSVPSLSDDKYSTKNYGHETPVPDENRKKYAKQIDADNAAVKRNAQTILVNHELRVRALVKSAAVTHRATPAAKWDDYANSDPIADVKAARRVIDVEGGIAPNLLTLTPTVVDKLALHPKIRALYPTHNGPITTEMLRVAFEIERVRIAAAKVNTAADGQALSIGYLWGDDIILSVSENSQDLESPNAARTFLWTEESGGDDAGSRIETYREDNIKSDVHRSEHHTDEKLTGPDFIYLLESVLTA</sequence>
<name>A0A842HB81_9BACT</name>
<protein>
    <submittedName>
        <fullName evidence="2">Major capsid protein</fullName>
    </submittedName>
</protein>
<reference evidence="2 3" key="1">
    <citation type="submission" date="2020-07" db="EMBL/GenBank/DDBJ databases">
        <authorList>
            <person name="Feng X."/>
        </authorList>
    </citation>
    <scope>NUCLEOTIDE SEQUENCE [LARGE SCALE GENOMIC DNA]</scope>
    <source>
        <strain evidence="2 3">JCM31066</strain>
    </source>
</reference>
<evidence type="ECO:0000256" key="1">
    <source>
        <dbReference type="SAM" id="MobiDB-lite"/>
    </source>
</evidence>